<evidence type="ECO:0000313" key="3">
    <source>
        <dbReference type="Proteomes" id="UP000187209"/>
    </source>
</evidence>
<keyword evidence="3" id="KW-1185">Reference proteome</keyword>
<protein>
    <submittedName>
        <fullName evidence="2">Uncharacterized protein</fullName>
    </submittedName>
</protein>
<dbReference type="OrthoDB" id="322548at2759"/>
<gene>
    <name evidence="2" type="ORF">SteCoe_10762</name>
</gene>
<accession>A0A1R2CEQ6</accession>
<evidence type="ECO:0000313" key="2">
    <source>
        <dbReference type="EMBL" id="OMJ87508.1"/>
    </source>
</evidence>
<dbReference type="AlphaFoldDB" id="A0A1R2CEQ6"/>
<proteinExistence type="predicted"/>
<organism evidence="2 3">
    <name type="scientific">Stentor coeruleus</name>
    <dbReference type="NCBI Taxonomy" id="5963"/>
    <lineage>
        <taxon>Eukaryota</taxon>
        <taxon>Sar</taxon>
        <taxon>Alveolata</taxon>
        <taxon>Ciliophora</taxon>
        <taxon>Postciliodesmatophora</taxon>
        <taxon>Heterotrichea</taxon>
        <taxon>Heterotrichida</taxon>
        <taxon>Stentoridae</taxon>
        <taxon>Stentor</taxon>
    </lineage>
</organism>
<dbReference type="EMBL" id="MPUH01000175">
    <property type="protein sequence ID" value="OMJ87508.1"/>
    <property type="molecule type" value="Genomic_DNA"/>
</dbReference>
<dbReference type="Proteomes" id="UP000187209">
    <property type="component" value="Unassembled WGS sequence"/>
</dbReference>
<evidence type="ECO:0000256" key="1">
    <source>
        <dbReference type="SAM" id="Coils"/>
    </source>
</evidence>
<name>A0A1R2CEQ6_9CILI</name>
<reference evidence="2 3" key="1">
    <citation type="submission" date="2016-11" db="EMBL/GenBank/DDBJ databases">
        <title>The macronuclear genome of Stentor coeruleus: a giant cell with tiny introns.</title>
        <authorList>
            <person name="Slabodnick M."/>
            <person name="Ruby J.G."/>
            <person name="Reiff S.B."/>
            <person name="Swart E.C."/>
            <person name="Gosai S."/>
            <person name="Prabakaran S."/>
            <person name="Witkowska E."/>
            <person name="Larue G.E."/>
            <person name="Fisher S."/>
            <person name="Freeman R.M."/>
            <person name="Gunawardena J."/>
            <person name="Chu W."/>
            <person name="Stover N.A."/>
            <person name="Gregory B.D."/>
            <person name="Nowacki M."/>
            <person name="Derisi J."/>
            <person name="Roy S.W."/>
            <person name="Marshall W.F."/>
            <person name="Sood P."/>
        </authorList>
    </citation>
    <scope>NUCLEOTIDE SEQUENCE [LARGE SCALE GENOMIC DNA]</scope>
    <source>
        <strain evidence="2">WM001</strain>
    </source>
</reference>
<dbReference type="PANTHER" id="PTHR37473">
    <property type="entry name" value="EF-HAND DOMAIN-CONTAINING PROTEIN"/>
    <property type="match status" value="1"/>
</dbReference>
<keyword evidence="1" id="KW-0175">Coiled coil</keyword>
<comment type="caution">
    <text evidence="2">The sequence shown here is derived from an EMBL/GenBank/DDBJ whole genome shotgun (WGS) entry which is preliminary data.</text>
</comment>
<dbReference type="PANTHER" id="PTHR37473:SF1">
    <property type="entry name" value="EF-HAND DOMAIN-CONTAINING PROTEIN"/>
    <property type="match status" value="1"/>
</dbReference>
<feature type="coiled-coil region" evidence="1">
    <location>
        <begin position="68"/>
        <end position="99"/>
    </location>
</feature>
<sequence>MSYDGRGGRNMYYKAKKSRSLIDDETRSIENRIKMIKFEEARALKRIQETRERISEVYKARTRYLEDKHIQNISKERQQKELMELKEEIQSERQFHQEKQEYTKNEILNVKQNIGKRVRGWKEYIKRNRQQQIIDQKRHNRKMKEAVEMSSKQGVMRLKLLGEFKEQKARVNYIRKVEQENQKRTEVEMQLSNMGKEEQLLMQRVANIHELQKQAVEELEKVYI</sequence>